<dbReference type="Proteomes" id="UP000070412">
    <property type="component" value="Unassembled WGS sequence"/>
</dbReference>
<proteinExistence type="inferred from homology"/>
<keyword evidence="6 8" id="KW-0472">Membrane</keyword>
<feature type="transmembrane region" description="Helical" evidence="8">
    <location>
        <begin position="75"/>
        <end position="99"/>
    </location>
</feature>
<feature type="transmembrane region" description="Helical" evidence="8">
    <location>
        <begin position="169"/>
        <end position="192"/>
    </location>
</feature>
<organism evidence="9">
    <name type="scientific">Sarcoptes scabiei</name>
    <name type="common">Itch mite</name>
    <name type="synonym">Acarus scabiei</name>
    <dbReference type="NCBI Taxonomy" id="52283"/>
    <lineage>
        <taxon>Eukaryota</taxon>
        <taxon>Metazoa</taxon>
        <taxon>Ecdysozoa</taxon>
        <taxon>Arthropoda</taxon>
        <taxon>Chelicerata</taxon>
        <taxon>Arachnida</taxon>
        <taxon>Acari</taxon>
        <taxon>Acariformes</taxon>
        <taxon>Sarcoptiformes</taxon>
        <taxon>Astigmata</taxon>
        <taxon>Psoroptidia</taxon>
        <taxon>Sarcoptoidea</taxon>
        <taxon>Sarcoptidae</taxon>
        <taxon>Sarcoptinae</taxon>
        <taxon>Sarcoptes</taxon>
    </lineage>
</organism>
<dbReference type="InterPro" id="IPR051115">
    <property type="entry name" value="LAPTM_transporter"/>
</dbReference>
<keyword evidence="5 8" id="KW-1133">Transmembrane helix</keyword>
<evidence type="ECO:0000256" key="8">
    <source>
        <dbReference type="SAM" id="Phobius"/>
    </source>
</evidence>
<reference evidence="9" key="2">
    <citation type="submission" date="2020-01" db="EMBL/GenBank/DDBJ databases">
        <authorList>
            <person name="Korhonen P.K.K."/>
            <person name="Guangxu M.G."/>
            <person name="Wang T.W."/>
            <person name="Stroehlein A.J.S."/>
            <person name="Young N.D."/>
            <person name="Ang C.-S.A."/>
            <person name="Fernando D.W.F."/>
            <person name="Lu H.L."/>
            <person name="Taylor S.T."/>
            <person name="Ehtesham M.E.M."/>
            <person name="Najaraj S.H.N."/>
            <person name="Harsha G.H.G."/>
            <person name="Madugundu A.M."/>
            <person name="Renuse S.R."/>
            <person name="Holt D.H."/>
            <person name="Pandey A.P."/>
            <person name="Papenfuss A.P."/>
            <person name="Gasser R.B.G."/>
            <person name="Fischer K.F."/>
        </authorList>
    </citation>
    <scope>NUCLEOTIDE SEQUENCE</scope>
    <source>
        <strain evidence="9">SSS_KF_BRIS2020</strain>
    </source>
</reference>
<evidence type="ECO:0000256" key="4">
    <source>
        <dbReference type="ARBA" id="ARBA00022692"/>
    </source>
</evidence>
<gene>
    <name evidence="9" type="ORF">SSS_5569</name>
</gene>
<feature type="transmembrane region" description="Helical" evidence="8">
    <location>
        <begin position="106"/>
        <end position="126"/>
    </location>
</feature>
<dbReference type="Pfam" id="PF03821">
    <property type="entry name" value="Mtp"/>
    <property type="match status" value="1"/>
</dbReference>
<sequence length="312" mass="35495">MSRTTRVSLLTSNGINIERHAYCLCLHVRPATIFVAIINLTGSMICALLTFFFMVDNSDYVSQSYLATRFRDEVNRINLISLLMYLMLALVSAMLLYGVIKSRPRYILPFFGIQFIDYLFTLPQFFASITHPYHYYVSKSKSMFDVQDNKTDLDDIRNVWSYSSYSSNAYTTSLLILTLIMIFKTYFLCVVWKCYRYLHMKELILPITLNAGSFDAEHILPPTILVGSATNVGSVPPPNYDEATKLPDYKPPEYTTVITTDKNPSTLSNNSTSSNNLDIIPKHLAREPSVLVDPSSSSTTINNENDNEQKQK</sequence>
<evidence type="ECO:0000256" key="6">
    <source>
        <dbReference type="ARBA" id="ARBA00023136"/>
    </source>
</evidence>
<keyword evidence="4 8" id="KW-0812">Transmembrane</keyword>
<feature type="transmembrane region" description="Helical" evidence="8">
    <location>
        <begin position="33"/>
        <end position="55"/>
    </location>
</feature>
<dbReference type="PANTHER" id="PTHR12479">
    <property type="entry name" value="LYSOSOMAL-ASSOCIATED TRANSMEMBRANE PROTEIN"/>
    <property type="match status" value="1"/>
</dbReference>
<feature type="compositionally biased region" description="Polar residues" evidence="7">
    <location>
        <begin position="294"/>
        <end position="304"/>
    </location>
</feature>
<dbReference type="EMBL" id="WVUK01000066">
    <property type="protein sequence ID" value="KAF7488376.1"/>
    <property type="molecule type" value="Genomic_DNA"/>
</dbReference>
<keyword evidence="3" id="KW-0813">Transport</keyword>
<protein>
    <submittedName>
        <fullName evidence="9">Lysosomal-associated transmembrane protein 4B</fullName>
    </submittedName>
</protein>
<dbReference type="GO" id="GO:0012505">
    <property type="term" value="C:endomembrane system"/>
    <property type="evidence" value="ECO:0007669"/>
    <property type="project" value="UniProtKB-SubCell"/>
</dbReference>
<dbReference type="EnsemblMetazoa" id="SSS_5569s_mrna">
    <property type="protein sequence ID" value="KAF7488376.1"/>
    <property type="gene ID" value="SSS_5569"/>
</dbReference>
<evidence type="ECO:0000256" key="7">
    <source>
        <dbReference type="SAM" id="MobiDB-lite"/>
    </source>
</evidence>
<evidence type="ECO:0000313" key="11">
    <source>
        <dbReference type="Proteomes" id="UP000070412"/>
    </source>
</evidence>
<evidence type="ECO:0000256" key="3">
    <source>
        <dbReference type="ARBA" id="ARBA00022448"/>
    </source>
</evidence>
<dbReference type="AlphaFoldDB" id="A0A834R462"/>
<dbReference type="GO" id="GO:0005765">
    <property type="term" value="C:lysosomal membrane"/>
    <property type="evidence" value="ECO:0007669"/>
    <property type="project" value="TreeGrafter"/>
</dbReference>
<evidence type="ECO:0000313" key="10">
    <source>
        <dbReference type="EnsemblMetazoa" id="KAF7488376.1"/>
    </source>
</evidence>
<comment type="similarity">
    <text evidence="2">Belongs to the LAPTM4/LAPTM5 transporter family.</text>
</comment>
<feature type="region of interest" description="Disordered" evidence="7">
    <location>
        <begin position="243"/>
        <end position="312"/>
    </location>
</feature>
<reference evidence="10" key="3">
    <citation type="submission" date="2022-06" db="UniProtKB">
        <authorList>
            <consortium name="EnsemblMetazoa"/>
        </authorList>
    </citation>
    <scope>IDENTIFICATION</scope>
</reference>
<feature type="compositionally biased region" description="Low complexity" evidence="7">
    <location>
        <begin position="263"/>
        <end position="277"/>
    </location>
</feature>
<dbReference type="InterPro" id="IPR004687">
    <property type="entry name" value="LAPTM4/5"/>
</dbReference>
<name>A0A834R462_SARSC</name>
<keyword evidence="11" id="KW-1185">Reference proteome</keyword>
<evidence type="ECO:0000256" key="5">
    <source>
        <dbReference type="ARBA" id="ARBA00022989"/>
    </source>
</evidence>
<evidence type="ECO:0000313" key="9">
    <source>
        <dbReference type="EMBL" id="KAF7488376.1"/>
    </source>
</evidence>
<reference evidence="11" key="1">
    <citation type="journal article" date="2020" name="PLoS Negl. Trop. Dis.">
        <title>High-quality nuclear genome for Sarcoptes scabiei-A critical resource for a neglected parasite.</title>
        <authorList>
            <person name="Korhonen P.K."/>
            <person name="Gasser R.B."/>
            <person name="Ma G."/>
            <person name="Wang T."/>
            <person name="Stroehlein A.J."/>
            <person name="Young N.D."/>
            <person name="Ang C.S."/>
            <person name="Fernando D.D."/>
            <person name="Lu H.C."/>
            <person name="Taylor S."/>
            <person name="Reynolds S.L."/>
            <person name="Mofiz E."/>
            <person name="Najaraj S.H."/>
            <person name="Gowda H."/>
            <person name="Madugundu A."/>
            <person name="Renuse S."/>
            <person name="Holt D."/>
            <person name="Pandey A."/>
            <person name="Papenfuss A.T."/>
            <person name="Fischer K."/>
        </authorList>
    </citation>
    <scope>NUCLEOTIDE SEQUENCE [LARGE SCALE GENOMIC DNA]</scope>
</reference>
<dbReference type="OrthoDB" id="10002163at2759"/>
<dbReference type="PANTHER" id="PTHR12479:SF10">
    <property type="entry name" value="LYSOSOMAL-ASSOCIATED TRANSMEMBRANE PROTEIN"/>
    <property type="match status" value="1"/>
</dbReference>
<evidence type="ECO:0000256" key="2">
    <source>
        <dbReference type="ARBA" id="ARBA00010076"/>
    </source>
</evidence>
<accession>A0A834R462</accession>
<comment type="subcellular location">
    <subcellularLocation>
        <location evidence="1">Endomembrane system</location>
        <topology evidence="1">Multi-pass membrane protein</topology>
    </subcellularLocation>
</comment>
<evidence type="ECO:0000256" key="1">
    <source>
        <dbReference type="ARBA" id="ARBA00004127"/>
    </source>
</evidence>